<keyword evidence="2" id="KW-1185">Reference proteome</keyword>
<dbReference type="OrthoDB" id="7870532at2"/>
<evidence type="ECO:0000313" key="2">
    <source>
        <dbReference type="Proteomes" id="UP000036449"/>
    </source>
</evidence>
<gene>
    <name evidence="1" type="ORF">VQ03_05365</name>
</gene>
<comment type="caution">
    <text evidence="1">The sequence shown here is derived from an EMBL/GenBank/DDBJ whole genome shotgun (WGS) entry which is preliminary data.</text>
</comment>
<dbReference type="RefSeq" id="WP_048449837.1">
    <property type="nucleotide sequence ID" value="NZ_LABZ01000028.1"/>
</dbReference>
<sequence length="88" mass="9613">MTMLTRYGSQAFDLADLASRPLIDDWELVPEHRGDGMVLRGVDEQGRTRETGTVQGLDAEAGWAWTCTSKLIRLGTPLSHDPTAGVTL</sequence>
<dbReference type="Proteomes" id="UP000036449">
    <property type="component" value="Unassembled WGS sequence"/>
</dbReference>
<name>A0A0J6T9I8_9HYPH</name>
<accession>A0A0J6T9I8</accession>
<dbReference type="AlphaFoldDB" id="A0A0J6T9I8"/>
<organism evidence="1 2">
    <name type="scientific">Methylobacterium tarhaniae</name>
    <dbReference type="NCBI Taxonomy" id="1187852"/>
    <lineage>
        <taxon>Bacteria</taxon>
        <taxon>Pseudomonadati</taxon>
        <taxon>Pseudomonadota</taxon>
        <taxon>Alphaproteobacteria</taxon>
        <taxon>Hyphomicrobiales</taxon>
        <taxon>Methylobacteriaceae</taxon>
        <taxon>Methylobacterium</taxon>
    </lineage>
</organism>
<reference evidence="1 2" key="1">
    <citation type="submission" date="2015-03" db="EMBL/GenBank/DDBJ databases">
        <title>Genome sequencing of Methylobacterium tarhaniae DSM 25844.</title>
        <authorList>
            <person name="Chaudhry V."/>
            <person name="Patil P.B."/>
        </authorList>
    </citation>
    <scope>NUCLEOTIDE SEQUENCE [LARGE SCALE GENOMIC DNA]</scope>
    <source>
        <strain evidence="1 2">DSM 25844</strain>
    </source>
</reference>
<dbReference type="EMBL" id="LABZ01000028">
    <property type="protein sequence ID" value="KMO44010.1"/>
    <property type="molecule type" value="Genomic_DNA"/>
</dbReference>
<protein>
    <submittedName>
        <fullName evidence="1">Uncharacterized protein</fullName>
    </submittedName>
</protein>
<proteinExistence type="predicted"/>
<dbReference type="PATRIC" id="fig|1187852.3.peg.4061"/>
<evidence type="ECO:0000313" key="1">
    <source>
        <dbReference type="EMBL" id="KMO44010.1"/>
    </source>
</evidence>